<dbReference type="OrthoDB" id="27934at2759"/>
<feature type="transmembrane region" description="Helical" evidence="1">
    <location>
        <begin position="12"/>
        <end position="32"/>
    </location>
</feature>
<accession>A0A1S3RB75</accession>
<keyword evidence="2" id="KW-1185">Reference proteome</keyword>
<name>A0A1S3RB75_SALSA</name>
<evidence type="ECO:0000256" key="1">
    <source>
        <dbReference type="SAM" id="Phobius"/>
    </source>
</evidence>
<proteinExistence type="predicted"/>
<protein>
    <submittedName>
        <fullName evidence="3">Uncharacterized protein</fullName>
    </submittedName>
</protein>
<keyword evidence="1" id="KW-0812">Transmembrane</keyword>
<dbReference type="KEGG" id="sasa:106601778"/>
<keyword evidence="1" id="KW-1133">Transmembrane helix</keyword>
<evidence type="ECO:0000313" key="2">
    <source>
        <dbReference type="Proteomes" id="UP001652741"/>
    </source>
</evidence>
<dbReference type="Proteomes" id="UP001652741">
    <property type="component" value="Chromosome ssa03"/>
</dbReference>
<gene>
    <name evidence="3" type="primary">LOC106601778</name>
</gene>
<evidence type="ECO:0000313" key="3">
    <source>
        <dbReference type="RefSeq" id="XP_014049605.1"/>
    </source>
</evidence>
<keyword evidence="1" id="KW-0472">Membrane</keyword>
<dbReference type="GeneID" id="106601778"/>
<organism evidence="2 3">
    <name type="scientific">Salmo salar</name>
    <name type="common">Atlantic salmon</name>
    <dbReference type="NCBI Taxonomy" id="8030"/>
    <lineage>
        <taxon>Eukaryota</taxon>
        <taxon>Metazoa</taxon>
        <taxon>Chordata</taxon>
        <taxon>Craniata</taxon>
        <taxon>Vertebrata</taxon>
        <taxon>Euteleostomi</taxon>
        <taxon>Actinopterygii</taxon>
        <taxon>Neopterygii</taxon>
        <taxon>Teleostei</taxon>
        <taxon>Protacanthopterygii</taxon>
        <taxon>Salmoniformes</taxon>
        <taxon>Salmonidae</taxon>
        <taxon>Salmoninae</taxon>
        <taxon>Salmo</taxon>
    </lineage>
</organism>
<sequence length="302" mass="33960">MGLPALGLIPFLGPLAFPVALGTAAVGGFILIKAIHKKPSYHPGSPKITRFVTVKSNKASGNEPTRNAASKKTEGQRSSDETTIIIAYGLGFVDTYKNVKKGRPSKFGPGNDRIAEADHIPPLASLRIARNHERLDRLLQVNPRLHEMIMSLDYDPTGQNLLTMRVLYQDHRDALTTGNSRESQVSSRLLAETILDGDAALMLRKAFIMGHPISSRQLREDAGLAAPYTDGNIDMSDEGTRRYYRGGYIELVKAYHKKGIINNNQAKKLISWVERDMHLDRDTQEYEEILDYIKRNFHFFRW</sequence>
<dbReference type="AlphaFoldDB" id="A0A1S3RB75"/>
<reference evidence="3" key="1">
    <citation type="submission" date="2025-08" db="UniProtKB">
        <authorList>
            <consortium name="RefSeq"/>
        </authorList>
    </citation>
    <scope>IDENTIFICATION</scope>
</reference>
<dbReference type="RefSeq" id="XP_014049605.1">
    <property type="nucleotide sequence ID" value="XM_014194130.2"/>
</dbReference>